<comment type="catalytic activity">
    <reaction evidence="2">
        <text>L-aspartyl-tRNA(Asn) + L-glutamine + ATP + H2O = L-asparaginyl-tRNA(Asn) + L-glutamate + ADP + phosphate + 2 H(+)</text>
        <dbReference type="Rhea" id="RHEA:14513"/>
        <dbReference type="Rhea" id="RHEA-COMP:9674"/>
        <dbReference type="Rhea" id="RHEA-COMP:9677"/>
        <dbReference type="ChEBI" id="CHEBI:15377"/>
        <dbReference type="ChEBI" id="CHEBI:15378"/>
        <dbReference type="ChEBI" id="CHEBI:29985"/>
        <dbReference type="ChEBI" id="CHEBI:30616"/>
        <dbReference type="ChEBI" id="CHEBI:43474"/>
        <dbReference type="ChEBI" id="CHEBI:58359"/>
        <dbReference type="ChEBI" id="CHEBI:78515"/>
        <dbReference type="ChEBI" id="CHEBI:78516"/>
        <dbReference type="ChEBI" id="CHEBI:456216"/>
    </reaction>
</comment>
<keyword evidence="4" id="KW-1185">Reference proteome</keyword>
<keyword evidence="2" id="KW-0648">Protein biosynthesis</keyword>
<evidence type="ECO:0000256" key="1">
    <source>
        <dbReference type="ARBA" id="ARBA00022840"/>
    </source>
</evidence>
<dbReference type="GO" id="GO:0070681">
    <property type="term" value="P:glutaminyl-tRNAGln biosynthesis via transamidation"/>
    <property type="evidence" value="ECO:0007669"/>
    <property type="project" value="TreeGrafter"/>
</dbReference>
<dbReference type="GO" id="GO:0050566">
    <property type="term" value="F:asparaginyl-tRNA synthase (glutamine-hydrolyzing) activity"/>
    <property type="evidence" value="ECO:0007669"/>
    <property type="project" value="RHEA"/>
</dbReference>
<accession>A0A4U8YK40</accession>
<dbReference type="GO" id="GO:0006450">
    <property type="term" value="P:regulation of translational fidelity"/>
    <property type="evidence" value="ECO:0007669"/>
    <property type="project" value="InterPro"/>
</dbReference>
<reference evidence="3 4" key="1">
    <citation type="submission" date="2019-03" db="EMBL/GenBank/DDBJ databases">
        <authorList>
            <person name="Nijsse B."/>
        </authorList>
    </citation>
    <scope>NUCLEOTIDE SEQUENCE [LARGE SCALE GENOMIC DNA]</scope>
    <source>
        <strain evidence="3">Desulfoluna butyratoxydans MSL71</strain>
    </source>
</reference>
<evidence type="ECO:0000313" key="4">
    <source>
        <dbReference type="Proteomes" id="UP000507962"/>
    </source>
</evidence>
<dbReference type="GO" id="GO:0005524">
    <property type="term" value="F:ATP binding"/>
    <property type="evidence" value="ECO:0007669"/>
    <property type="project" value="UniProtKB-KW"/>
</dbReference>
<dbReference type="GO" id="GO:0050567">
    <property type="term" value="F:glutaminyl-tRNA synthase (glutamine-hydrolyzing) activity"/>
    <property type="evidence" value="ECO:0007669"/>
    <property type="project" value="UniProtKB-UniRule"/>
</dbReference>
<comment type="catalytic activity">
    <reaction evidence="2">
        <text>L-glutamyl-tRNA(Gln) + L-glutamine + ATP + H2O = L-glutaminyl-tRNA(Gln) + L-glutamate + ADP + phosphate + H(+)</text>
        <dbReference type="Rhea" id="RHEA:17521"/>
        <dbReference type="Rhea" id="RHEA-COMP:9681"/>
        <dbReference type="Rhea" id="RHEA-COMP:9684"/>
        <dbReference type="ChEBI" id="CHEBI:15377"/>
        <dbReference type="ChEBI" id="CHEBI:15378"/>
        <dbReference type="ChEBI" id="CHEBI:29985"/>
        <dbReference type="ChEBI" id="CHEBI:30616"/>
        <dbReference type="ChEBI" id="CHEBI:43474"/>
        <dbReference type="ChEBI" id="CHEBI:58359"/>
        <dbReference type="ChEBI" id="CHEBI:78520"/>
        <dbReference type="ChEBI" id="CHEBI:78521"/>
        <dbReference type="ChEBI" id="CHEBI:456216"/>
    </reaction>
</comment>
<dbReference type="NCBIfam" id="TIGR00135">
    <property type="entry name" value="gatC"/>
    <property type="match status" value="1"/>
</dbReference>
<keyword evidence="2" id="KW-0436">Ligase</keyword>
<dbReference type="InterPro" id="IPR036113">
    <property type="entry name" value="Asp/Glu-ADT_sf_sub_c"/>
</dbReference>
<dbReference type="RefSeq" id="WP_180138073.1">
    <property type="nucleotide sequence ID" value="NZ_CAADHO010000002.1"/>
</dbReference>
<gene>
    <name evidence="2" type="primary">gatC</name>
    <name evidence="3" type="ORF">MSL71_13550</name>
</gene>
<evidence type="ECO:0000256" key="2">
    <source>
        <dbReference type="HAMAP-Rule" id="MF_00122"/>
    </source>
</evidence>
<dbReference type="GO" id="GO:0016740">
    <property type="term" value="F:transferase activity"/>
    <property type="evidence" value="ECO:0007669"/>
    <property type="project" value="UniProtKB-KW"/>
</dbReference>
<dbReference type="PANTHER" id="PTHR15004">
    <property type="entry name" value="GLUTAMYL-TRNA(GLN) AMIDOTRANSFERASE SUBUNIT C, MITOCHONDRIAL"/>
    <property type="match status" value="1"/>
</dbReference>
<dbReference type="EMBL" id="CAADHO010000002">
    <property type="protein sequence ID" value="VFQ43714.1"/>
    <property type="molecule type" value="Genomic_DNA"/>
</dbReference>
<dbReference type="EC" id="6.3.5.-" evidence="2"/>
<dbReference type="HAMAP" id="MF_00122">
    <property type="entry name" value="GatC"/>
    <property type="match status" value="1"/>
</dbReference>
<dbReference type="Pfam" id="PF02686">
    <property type="entry name" value="GatC"/>
    <property type="match status" value="1"/>
</dbReference>
<dbReference type="InterPro" id="IPR003837">
    <property type="entry name" value="GatC"/>
</dbReference>
<dbReference type="AlphaFoldDB" id="A0A4U8YK40"/>
<proteinExistence type="inferred from homology"/>
<name>A0A4U8YK40_9BACT</name>
<comment type="function">
    <text evidence="2">Allows the formation of correctly charged Asn-tRNA(Asn) or Gln-tRNA(Gln) through the transamidation of misacylated Asp-tRNA(Asn) or Glu-tRNA(Gln) in organisms which lack either or both of asparaginyl-tRNA or glutaminyl-tRNA synthetases. The reaction takes place in the presence of glutamine and ATP through an activated phospho-Asp-tRNA(Asn) or phospho-Glu-tRNA(Gln).</text>
</comment>
<dbReference type="GO" id="GO:0006412">
    <property type="term" value="P:translation"/>
    <property type="evidence" value="ECO:0007669"/>
    <property type="project" value="UniProtKB-UniRule"/>
</dbReference>
<dbReference type="PANTHER" id="PTHR15004:SF0">
    <property type="entry name" value="GLUTAMYL-TRNA(GLN) AMIDOTRANSFERASE SUBUNIT C, MITOCHONDRIAL"/>
    <property type="match status" value="1"/>
</dbReference>
<evidence type="ECO:0000313" key="3">
    <source>
        <dbReference type="EMBL" id="VFQ43714.1"/>
    </source>
</evidence>
<keyword evidence="3" id="KW-0808">Transferase</keyword>
<comment type="similarity">
    <text evidence="2">Belongs to the GatC family.</text>
</comment>
<dbReference type="Proteomes" id="UP000507962">
    <property type="component" value="Unassembled WGS sequence"/>
</dbReference>
<sequence length="95" mass="10277">MKITKEEVLYVANLARLNVDDADVEKLAAEIGDILSYVDTLEKADTDGVEPTTHAIDLTNAFREDVVHTHPGADVTLANAPDKEDAMFVVPKVVG</sequence>
<dbReference type="Gene3D" id="1.10.20.60">
    <property type="entry name" value="Glu-tRNAGln amidotransferase C subunit, N-terminal domain"/>
    <property type="match status" value="1"/>
</dbReference>
<dbReference type="SUPFAM" id="SSF141000">
    <property type="entry name" value="Glu-tRNAGln amidotransferase C subunit"/>
    <property type="match status" value="1"/>
</dbReference>
<organism evidence="3 4">
    <name type="scientific">Desulfoluna butyratoxydans</name>
    <dbReference type="NCBI Taxonomy" id="231438"/>
    <lineage>
        <taxon>Bacteria</taxon>
        <taxon>Pseudomonadati</taxon>
        <taxon>Thermodesulfobacteriota</taxon>
        <taxon>Desulfobacteria</taxon>
        <taxon>Desulfobacterales</taxon>
        <taxon>Desulfolunaceae</taxon>
        <taxon>Desulfoluna</taxon>
    </lineage>
</organism>
<comment type="subunit">
    <text evidence="2">Heterotrimer of A, B and C subunits.</text>
</comment>
<protein>
    <recommendedName>
        <fullName evidence="2">Aspartyl/glutamyl-tRNA(Asn/Gln) amidotransferase subunit C</fullName>
        <shortName evidence="2">Asp/Glu-ADT subunit C</shortName>
        <ecNumber evidence="2">6.3.5.-</ecNumber>
    </recommendedName>
</protein>
<keyword evidence="1 2" id="KW-0067">ATP-binding</keyword>
<keyword evidence="2" id="KW-0547">Nucleotide-binding</keyword>